<dbReference type="GO" id="GO:0005694">
    <property type="term" value="C:chromosome"/>
    <property type="evidence" value="ECO:0007669"/>
    <property type="project" value="UniProtKB-SubCell"/>
</dbReference>
<evidence type="ECO:0000256" key="7">
    <source>
        <dbReference type="ARBA" id="ARBA00023242"/>
    </source>
</evidence>
<feature type="region of interest" description="Disordered" evidence="9">
    <location>
        <begin position="501"/>
        <end position="531"/>
    </location>
</feature>
<dbReference type="SUPFAM" id="SSF56019">
    <property type="entry name" value="The spindle assembly checkpoint protein mad2"/>
    <property type="match status" value="1"/>
</dbReference>
<protein>
    <recommendedName>
        <fullName evidence="10">HORMA domain-containing protein</fullName>
    </recommendedName>
</protein>
<keyword evidence="8" id="KW-0469">Meiosis</keyword>
<name>A0AAX4JKC1_9TREE</name>
<dbReference type="PANTHER" id="PTHR48225:SF7">
    <property type="entry name" value="MEIOSIS-SPECIFIC PROTEIN HOP1"/>
    <property type="match status" value="1"/>
</dbReference>
<feature type="region of interest" description="Disordered" evidence="9">
    <location>
        <begin position="418"/>
        <end position="473"/>
    </location>
</feature>
<evidence type="ECO:0000313" key="12">
    <source>
        <dbReference type="Proteomes" id="UP001355207"/>
    </source>
</evidence>
<dbReference type="Gene3D" id="3.30.900.10">
    <property type="entry name" value="HORMA domain"/>
    <property type="match status" value="1"/>
</dbReference>
<evidence type="ECO:0000256" key="8">
    <source>
        <dbReference type="ARBA" id="ARBA00023254"/>
    </source>
</evidence>
<proteinExistence type="predicted"/>
<dbReference type="EMBL" id="CP144098">
    <property type="protein sequence ID" value="WWC85825.1"/>
    <property type="molecule type" value="Genomic_DNA"/>
</dbReference>
<keyword evidence="7" id="KW-0539">Nucleus</keyword>
<dbReference type="InterPro" id="IPR019787">
    <property type="entry name" value="Znf_PHD-finger"/>
</dbReference>
<dbReference type="GO" id="GO:0051598">
    <property type="term" value="P:meiotic recombination checkpoint signaling"/>
    <property type="evidence" value="ECO:0007669"/>
    <property type="project" value="TreeGrafter"/>
</dbReference>
<feature type="compositionally biased region" description="Low complexity" evidence="9">
    <location>
        <begin position="21"/>
        <end position="31"/>
    </location>
</feature>
<dbReference type="GO" id="GO:0008270">
    <property type="term" value="F:zinc ion binding"/>
    <property type="evidence" value="ECO:0007669"/>
    <property type="project" value="UniProtKB-KW"/>
</dbReference>
<dbReference type="InterPro" id="IPR001965">
    <property type="entry name" value="Znf_PHD"/>
</dbReference>
<keyword evidence="12" id="KW-1185">Reference proteome</keyword>
<keyword evidence="3" id="KW-0158">Chromosome</keyword>
<dbReference type="PROSITE" id="PS50815">
    <property type="entry name" value="HORMA"/>
    <property type="match status" value="1"/>
</dbReference>
<evidence type="ECO:0000256" key="9">
    <source>
        <dbReference type="SAM" id="MobiDB-lite"/>
    </source>
</evidence>
<feature type="compositionally biased region" description="Polar residues" evidence="9">
    <location>
        <begin position="637"/>
        <end position="647"/>
    </location>
</feature>
<feature type="compositionally biased region" description="Polar residues" evidence="9">
    <location>
        <begin position="448"/>
        <end position="473"/>
    </location>
</feature>
<gene>
    <name evidence="11" type="ORF">L201_000692</name>
</gene>
<dbReference type="Proteomes" id="UP001355207">
    <property type="component" value="Chromosome 1"/>
</dbReference>
<evidence type="ECO:0000256" key="4">
    <source>
        <dbReference type="ARBA" id="ARBA00022723"/>
    </source>
</evidence>
<dbReference type="InterPro" id="IPR013083">
    <property type="entry name" value="Znf_RING/FYVE/PHD"/>
</dbReference>
<feature type="domain" description="HORMA" evidence="10">
    <location>
        <begin position="47"/>
        <end position="322"/>
    </location>
</feature>
<dbReference type="InterPro" id="IPR036570">
    <property type="entry name" value="HORMA_dom_sf"/>
</dbReference>
<evidence type="ECO:0000256" key="3">
    <source>
        <dbReference type="ARBA" id="ARBA00022454"/>
    </source>
</evidence>
<keyword evidence="5" id="KW-0863">Zinc-finger</keyword>
<feature type="compositionally biased region" description="Basic and acidic residues" evidence="9">
    <location>
        <begin position="649"/>
        <end position="667"/>
    </location>
</feature>
<dbReference type="SMART" id="SM00249">
    <property type="entry name" value="PHD"/>
    <property type="match status" value="1"/>
</dbReference>
<dbReference type="GO" id="GO:0005634">
    <property type="term" value="C:nucleus"/>
    <property type="evidence" value="ECO:0007669"/>
    <property type="project" value="UniProtKB-SubCell"/>
</dbReference>
<evidence type="ECO:0000313" key="11">
    <source>
        <dbReference type="EMBL" id="WWC85825.1"/>
    </source>
</evidence>
<dbReference type="Pfam" id="PF00628">
    <property type="entry name" value="PHD"/>
    <property type="match status" value="1"/>
</dbReference>
<feature type="compositionally biased region" description="Polar residues" evidence="9">
    <location>
        <begin position="889"/>
        <end position="901"/>
    </location>
</feature>
<dbReference type="PROSITE" id="PS01359">
    <property type="entry name" value="ZF_PHD_1"/>
    <property type="match status" value="1"/>
</dbReference>
<feature type="region of interest" description="Disordered" evidence="9">
    <location>
        <begin position="558"/>
        <end position="667"/>
    </location>
</feature>
<evidence type="ECO:0000256" key="2">
    <source>
        <dbReference type="ARBA" id="ARBA00004286"/>
    </source>
</evidence>
<comment type="subcellular location">
    <subcellularLocation>
        <location evidence="2">Chromosome</location>
    </subcellularLocation>
    <subcellularLocation>
        <location evidence="1">Nucleus</location>
    </subcellularLocation>
</comment>
<feature type="compositionally biased region" description="Basic residues" evidence="9">
    <location>
        <begin position="601"/>
        <end position="621"/>
    </location>
</feature>
<dbReference type="GO" id="GO:0007130">
    <property type="term" value="P:synaptonemal complex assembly"/>
    <property type="evidence" value="ECO:0007669"/>
    <property type="project" value="TreeGrafter"/>
</dbReference>
<keyword evidence="4" id="KW-0479">Metal-binding</keyword>
<dbReference type="InterPro" id="IPR051294">
    <property type="entry name" value="HORMA_MeioticProgression"/>
</dbReference>
<dbReference type="RefSeq" id="XP_066072588.1">
    <property type="nucleotide sequence ID" value="XM_066216491.1"/>
</dbReference>
<feature type="region of interest" description="Disordered" evidence="9">
    <location>
        <begin position="835"/>
        <end position="924"/>
    </location>
</feature>
<keyword evidence="6" id="KW-0862">Zinc</keyword>
<dbReference type="GeneID" id="91091364"/>
<accession>A0AAX4JKC1</accession>
<feature type="region of interest" description="Disordered" evidence="9">
    <location>
        <begin position="1"/>
        <end position="34"/>
    </location>
</feature>
<organism evidence="11 12">
    <name type="scientific">Kwoniella dendrophila CBS 6074</name>
    <dbReference type="NCBI Taxonomy" id="1295534"/>
    <lineage>
        <taxon>Eukaryota</taxon>
        <taxon>Fungi</taxon>
        <taxon>Dikarya</taxon>
        <taxon>Basidiomycota</taxon>
        <taxon>Agaricomycotina</taxon>
        <taxon>Tremellomycetes</taxon>
        <taxon>Tremellales</taxon>
        <taxon>Cryptococcaceae</taxon>
        <taxon>Kwoniella</taxon>
    </lineage>
</organism>
<dbReference type="AlphaFoldDB" id="A0AAX4JKC1"/>
<evidence type="ECO:0000256" key="6">
    <source>
        <dbReference type="ARBA" id="ARBA00022833"/>
    </source>
</evidence>
<dbReference type="Pfam" id="PF02301">
    <property type="entry name" value="HORMA"/>
    <property type="match status" value="1"/>
</dbReference>
<dbReference type="PANTHER" id="PTHR48225">
    <property type="entry name" value="HORMA DOMAIN-CONTAINING PROTEIN 1"/>
    <property type="match status" value="1"/>
</dbReference>
<feature type="compositionally biased region" description="Low complexity" evidence="9">
    <location>
        <begin position="848"/>
        <end position="865"/>
    </location>
</feature>
<dbReference type="InterPro" id="IPR011011">
    <property type="entry name" value="Znf_FYVE_PHD"/>
</dbReference>
<reference evidence="11 12" key="1">
    <citation type="submission" date="2024-01" db="EMBL/GenBank/DDBJ databases">
        <title>Comparative genomics of Cryptococcus and Kwoniella reveals pathogenesis evolution and contrasting modes of karyotype evolution via chromosome fusion or intercentromeric recombination.</title>
        <authorList>
            <person name="Coelho M.A."/>
            <person name="David-Palma M."/>
            <person name="Shea T."/>
            <person name="Bowers K."/>
            <person name="McGinley-Smith S."/>
            <person name="Mohammad A.W."/>
            <person name="Gnirke A."/>
            <person name="Yurkov A.M."/>
            <person name="Nowrousian M."/>
            <person name="Sun S."/>
            <person name="Cuomo C.A."/>
            <person name="Heitman J."/>
        </authorList>
    </citation>
    <scope>NUCLEOTIDE SEQUENCE [LARGE SCALE GENOMIC DNA]</scope>
    <source>
        <strain evidence="11 12">CBS 6074</strain>
    </source>
</reference>
<evidence type="ECO:0000259" key="10">
    <source>
        <dbReference type="PROSITE" id="PS50815"/>
    </source>
</evidence>
<evidence type="ECO:0000256" key="1">
    <source>
        <dbReference type="ARBA" id="ARBA00004123"/>
    </source>
</evidence>
<dbReference type="InterPro" id="IPR019786">
    <property type="entry name" value="Zinc_finger_PHD-type_CS"/>
</dbReference>
<dbReference type="InterPro" id="IPR003511">
    <property type="entry name" value="HORMA_dom"/>
</dbReference>
<dbReference type="Gene3D" id="3.30.40.10">
    <property type="entry name" value="Zinc/RING finger domain, C3HC4 (zinc finger)"/>
    <property type="match status" value="1"/>
</dbReference>
<dbReference type="SUPFAM" id="SSF57903">
    <property type="entry name" value="FYVE/PHD zinc finger"/>
    <property type="match status" value="1"/>
</dbReference>
<feature type="compositionally biased region" description="Basic and acidic residues" evidence="9">
    <location>
        <begin position="906"/>
        <end position="918"/>
    </location>
</feature>
<evidence type="ECO:0000256" key="5">
    <source>
        <dbReference type="ARBA" id="ARBA00022771"/>
    </source>
</evidence>
<sequence length="924" mass="103245">MGPPKQAFRPPAPVLKGAMEQNSSQSQSQSQMAKVITNQDQQIVSKEDSFDLLDVALQASIGIICYLRNLLPEDNFENLYISNSHPLKNKTPIELYSLTKEEAEACKANVAAGSSTAAVIRATSDSQPEAESEAKVFTYRKLRKDASSQGKAISKLLEGAKDALLKGYLQSLMLVILLDKDDPINVIETYSFNFFYHKKTGIPSMQVEHRHGDQSTQRLDDLLNKNERLGTPMTHLEVRRIIKHMAKKLVKECQEFPDLPKKRFMDFKLFYNDTAPSGYNAVGYEDSSSEMMVLATEDVNQPPLRYALPDLQTGHHGLSLTALSALDCVPPVPQMTDEPDENEYARRYSYQSEVEENAKRRNVLWNADMPAHDRFGYDPSANDIYTACIDPSKAVANDFGGTLAQPVGRRQMDGTIVDISPTQKGKGKEREIRARSCRGARQIPEETLQMSQPLSQKTPSRGTTNLSQAEHSSSIGTTLFIPQSQSCGGNGTQSYLDNIDEEEEEGVHEDEKPGGSAIPPNSDLFNDTPPSTLLSSQNLAAALKRKVQLNRAKEVDGMDIDEVRPRPKRRGLESIVSSAMKNNGYEPRTKTQTDPTSKPNPKPKSKPQTKPRAKPKPKPKPNVKPQTSNKPKRRAKSNSPKTQQAIKNAQEKVTRQPPAKPEKGKMREKVDCFCGSNDEDIAMVQCEGCGAWFHAICLGFLDTQTASQTTFSCIPCEMRMDKNRSWPKKDIDDAGDQMANLALTRRVMNDIKTVGVLKKQDIPEVQRKFGRTVAQMKALIAEFVEEGLIDEVDNSEVPAWRWIKSSKSYKKFTSYFKYGKGIELEVFEFRKWHSPIQPETDDHSGDPSPTQTQTQSQRQSFSQSSNPIANSQASMVPDSQPGDVDMENRTASQGNSNQNYTPYKLPEIRSSRSERLIDCTDDWS</sequence>